<dbReference type="InParanoid" id="A0A1V8TCC2"/>
<dbReference type="EMBL" id="NAJO01000011">
    <property type="protein sequence ID" value="OQO09023.1"/>
    <property type="molecule type" value="Genomic_DNA"/>
</dbReference>
<accession>A0A1V8TCC2</accession>
<reference evidence="3" key="1">
    <citation type="submission" date="2017-03" db="EMBL/GenBank/DDBJ databases">
        <title>Genomes of endolithic fungi from Antarctica.</title>
        <authorList>
            <person name="Coleine C."/>
            <person name="Masonjones S."/>
            <person name="Stajich J.E."/>
        </authorList>
    </citation>
    <scope>NUCLEOTIDE SEQUENCE [LARGE SCALE GENOMIC DNA]</scope>
    <source>
        <strain evidence="3">CCFEE 5527</strain>
    </source>
</reference>
<name>A0A1V8TCC2_9PEZI</name>
<evidence type="ECO:0000313" key="3">
    <source>
        <dbReference type="Proteomes" id="UP000192596"/>
    </source>
</evidence>
<evidence type="ECO:0000256" key="1">
    <source>
        <dbReference type="SAM" id="MobiDB-lite"/>
    </source>
</evidence>
<sequence>MFFTSFAIPIRQQELFTTIRRRDQAYSEAPSIYHHTALTQLAAAGRILPADPTPIPQQVNLSSMASTYRNTPSRVDPQPRDPGNGSGRPVRPRPPKPPQPRDGDYRYPSTNASNFGPYSAVVTADQPSVRMGREPPRPKPRPPPWPRDPGNGRLSREAVGMNFDERRMRRMAEPQPRDPGV</sequence>
<feature type="region of interest" description="Disordered" evidence="1">
    <location>
        <begin position="67"/>
        <end position="181"/>
    </location>
</feature>
<organism evidence="2 3">
    <name type="scientific">Cryoendolithus antarcticus</name>
    <dbReference type="NCBI Taxonomy" id="1507870"/>
    <lineage>
        <taxon>Eukaryota</taxon>
        <taxon>Fungi</taxon>
        <taxon>Dikarya</taxon>
        <taxon>Ascomycota</taxon>
        <taxon>Pezizomycotina</taxon>
        <taxon>Dothideomycetes</taxon>
        <taxon>Dothideomycetidae</taxon>
        <taxon>Cladosporiales</taxon>
        <taxon>Cladosporiaceae</taxon>
        <taxon>Cryoendolithus</taxon>
    </lineage>
</organism>
<evidence type="ECO:0000313" key="2">
    <source>
        <dbReference type="EMBL" id="OQO09023.1"/>
    </source>
</evidence>
<keyword evidence="3" id="KW-1185">Reference proteome</keyword>
<comment type="caution">
    <text evidence="2">The sequence shown here is derived from an EMBL/GenBank/DDBJ whole genome shotgun (WGS) entry which is preliminary data.</text>
</comment>
<protein>
    <submittedName>
        <fullName evidence="2">Uncharacterized protein</fullName>
    </submittedName>
</protein>
<dbReference type="Proteomes" id="UP000192596">
    <property type="component" value="Unassembled WGS sequence"/>
</dbReference>
<feature type="compositionally biased region" description="Basic and acidic residues" evidence="1">
    <location>
        <begin position="163"/>
        <end position="181"/>
    </location>
</feature>
<dbReference type="AlphaFoldDB" id="A0A1V8TCC2"/>
<proteinExistence type="predicted"/>
<gene>
    <name evidence="2" type="ORF">B0A48_05914</name>
</gene>